<feature type="region of interest" description="Disordered" evidence="1">
    <location>
        <begin position="71"/>
        <end position="91"/>
    </location>
</feature>
<gene>
    <name evidence="2" type="ORF">KIN20_016534</name>
</gene>
<name>A0AAD5MHI5_PARTN</name>
<reference evidence="2" key="1">
    <citation type="submission" date="2021-06" db="EMBL/GenBank/DDBJ databases">
        <title>Parelaphostrongylus tenuis whole genome reference sequence.</title>
        <authorList>
            <person name="Garwood T.J."/>
            <person name="Larsen P.A."/>
            <person name="Fountain-Jones N.M."/>
            <person name="Garbe J.R."/>
            <person name="Macchietto M.G."/>
            <person name="Kania S.A."/>
            <person name="Gerhold R.W."/>
            <person name="Richards J.E."/>
            <person name="Wolf T.M."/>
        </authorList>
    </citation>
    <scope>NUCLEOTIDE SEQUENCE</scope>
    <source>
        <strain evidence="2">MNPRO001-30</strain>
        <tissue evidence="2">Meninges</tissue>
    </source>
</reference>
<organism evidence="2 3">
    <name type="scientific">Parelaphostrongylus tenuis</name>
    <name type="common">Meningeal worm</name>
    <dbReference type="NCBI Taxonomy" id="148309"/>
    <lineage>
        <taxon>Eukaryota</taxon>
        <taxon>Metazoa</taxon>
        <taxon>Ecdysozoa</taxon>
        <taxon>Nematoda</taxon>
        <taxon>Chromadorea</taxon>
        <taxon>Rhabditida</taxon>
        <taxon>Rhabditina</taxon>
        <taxon>Rhabditomorpha</taxon>
        <taxon>Strongyloidea</taxon>
        <taxon>Metastrongylidae</taxon>
        <taxon>Parelaphostrongylus</taxon>
    </lineage>
</organism>
<dbReference type="EMBL" id="JAHQIW010003318">
    <property type="protein sequence ID" value="KAJ1358190.1"/>
    <property type="molecule type" value="Genomic_DNA"/>
</dbReference>
<evidence type="ECO:0000256" key="1">
    <source>
        <dbReference type="SAM" id="MobiDB-lite"/>
    </source>
</evidence>
<evidence type="ECO:0000313" key="2">
    <source>
        <dbReference type="EMBL" id="KAJ1358190.1"/>
    </source>
</evidence>
<feature type="non-terminal residue" evidence="2">
    <location>
        <position position="1"/>
    </location>
</feature>
<keyword evidence="3" id="KW-1185">Reference proteome</keyword>
<accession>A0AAD5MHI5</accession>
<sequence length="91" mass="10224">MMETNATLPRISSRLCLTKHIDPLESDPTITSKKRQASLFSNCEKIKCDLFLASLYSRGLKTDDVIDNLVGRRTRDSSESSEWDESTGAIQ</sequence>
<comment type="caution">
    <text evidence="2">The sequence shown here is derived from an EMBL/GenBank/DDBJ whole genome shotgun (WGS) entry which is preliminary data.</text>
</comment>
<evidence type="ECO:0000313" key="3">
    <source>
        <dbReference type="Proteomes" id="UP001196413"/>
    </source>
</evidence>
<proteinExistence type="predicted"/>
<protein>
    <submittedName>
        <fullName evidence="2">Uncharacterized protein</fullName>
    </submittedName>
</protein>
<dbReference type="AlphaFoldDB" id="A0AAD5MHI5"/>
<dbReference type="Proteomes" id="UP001196413">
    <property type="component" value="Unassembled WGS sequence"/>
</dbReference>